<dbReference type="eggNOG" id="ENOG502ZERY">
    <property type="taxonomic scope" value="Bacteria"/>
</dbReference>
<organism evidence="1 2">
    <name type="scientific">Roseivivax marinus</name>
    <dbReference type="NCBI Taxonomy" id="1379903"/>
    <lineage>
        <taxon>Bacteria</taxon>
        <taxon>Pseudomonadati</taxon>
        <taxon>Pseudomonadota</taxon>
        <taxon>Alphaproteobacteria</taxon>
        <taxon>Rhodobacterales</taxon>
        <taxon>Roseobacteraceae</taxon>
        <taxon>Roseivivax</taxon>
    </lineage>
</organism>
<dbReference type="AlphaFoldDB" id="W4HGQ9"/>
<name>W4HGQ9_9RHOB</name>
<dbReference type="EMBL" id="AQQW01000015">
    <property type="protein sequence ID" value="ETW11190.1"/>
    <property type="molecule type" value="Genomic_DNA"/>
</dbReference>
<proteinExistence type="predicted"/>
<gene>
    <name evidence="1" type="ORF">ATO8_18590</name>
</gene>
<evidence type="ECO:0000313" key="2">
    <source>
        <dbReference type="Proteomes" id="UP000019063"/>
    </source>
</evidence>
<evidence type="ECO:0000313" key="1">
    <source>
        <dbReference type="EMBL" id="ETW11190.1"/>
    </source>
</evidence>
<sequence length="113" mass="12498">MAYLKHRGRCGLYTFTSHRLPYIPEPGPGVYVLGRIEADGRFQPLYVGQSKDVSFRLGIGALNHDGMARATAMGMNAVAILRVDESMLIDIETDLRHVLMPPCNLQGIGLLRD</sequence>
<reference evidence="1 2" key="1">
    <citation type="journal article" date="2014" name="Antonie Van Leeuwenhoek">
        <title>Roseivivax atlanticus sp. nov., isolated from surface seawater of the Atlantic Ocean.</title>
        <authorList>
            <person name="Li G."/>
            <person name="Lai Q."/>
            <person name="Liu X."/>
            <person name="Sun F."/>
            <person name="Shao Z."/>
        </authorList>
    </citation>
    <scope>NUCLEOTIDE SEQUENCE [LARGE SCALE GENOMIC DNA]</scope>
    <source>
        <strain evidence="1 2">22II-s10s</strain>
    </source>
</reference>
<comment type="caution">
    <text evidence="1">The sequence shown here is derived from an EMBL/GenBank/DDBJ whole genome shotgun (WGS) entry which is preliminary data.</text>
</comment>
<dbReference type="RefSeq" id="WP_043846747.1">
    <property type="nucleotide sequence ID" value="NZ_AQQW01000015.1"/>
</dbReference>
<dbReference type="Proteomes" id="UP000019063">
    <property type="component" value="Unassembled WGS sequence"/>
</dbReference>
<protein>
    <submittedName>
        <fullName evidence="1">Uncharacterized protein</fullName>
    </submittedName>
</protein>
<keyword evidence="2" id="KW-1185">Reference proteome</keyword>
<accession>W4HGQ9</accession>